<dbReference type="Gene3D" id="6.10.250.660">
    <property type="match status" value="1"/>
</dbReference>
<dbReference type="STRING" id="1114972.FD35_GL000280"/>
<feature type="coiled-coil region" evidence="7">
    <location>
        <begin position="36"/>
        <end position="70"/>
    </location>
</feature>
<proteinExistence type="predicted"/>
<evidence type="ECO:0000313" key="10">
    <source>
        <dbReference type="Proteomes" id="UP000051999"/>
    </source>
</evidence>
<dbReference type="AlphaFoldDB" id="A0A0R1RKH8"/>
<dbReference type="InterPro" id="IPR011229">
    <property type="entry name" value="Cell_cycle_GpsB"/>
</dbReference>
<protein>
    <recommendedName>
        <fullName evidence="11">Cell cycle protein GpsB</fullName>
    </recommendedName>
</protein>
<evidence type="ECO:0000256" key="2">
    <source>
        <dbReference type="ARBA" id="ARBA00022490"/>
    </source>
</evidence>
<dbReference type="PANTHER" id="PTHR35794:SF1">
    <property type="entry name" value="CELL CYCLE PROTEIN GPSB"/>
    <property type="match status" value="1"/>
</dbReference>
<dbReference type="InterPro" id="IPR019933">
    <property type="entry name" value="DivIVA_domain"/>
</dbReference>
<keyword evidence="3" id="KW-0132">Cell division</keyword>
<dbReference type="eggNOG" id="COG3599">
    <property type="taxonomic scope" value="Bacteria"/>
</dbReference>
<dbReference type="Proteomes" id="UP000051999">
    <property type="component" value="Unassembled WGS sequence"/>
</dbReference>
<evidence type="ECO:0000313" key="9">
    <source>
        <dbReference type="EMBL" id="KRL57270.1"/>
    </source>
</evidence>
<dbReference type="EMBL" id="AZFF01000001">
    <property type="protein sequence ID" value="KRL57270.1"/>
    <property type="molecule type" value="Genomic_DNA"/>
</dbReference>
<evidence type="ECO:0000256" key="4">
    <source>
        <dbReference type="ARBA" id="ARBA00022960"/>
    </source>
</evidence>
<evidence type="ECO:0000256" key="8">
    <source>
        <dbReference type="SAM" id="MobiDB-lite"/>
    </source>
</evidence>
<dbReference type="PATRIC" id="fig|1114972.6.peg.280"/>
<evidence type="ECO:0000256" key="7">
    <source>
        <dbReference type="SAM" id="Coils"/>
    </source>
</evidence>
<evidence type="ECO:0000256" key="3">
    <source>
        <dbReference type="ARBA" id="ARBA00022618"/>
    </source>
</evidence>
<comment type="caution">
    <text evidence="9">The sequence shown here is derived from an EMBL/GenBank/DDBJ whole genome shotgun (WGS) entry which is preliminary data.</text>
</comment>
<feature type="region of interest" description="Disordered" evidence="8">
    <location>
        <begin position="73"/>
        <end position="92"/>
    </location>
</feature>
<keyword evidence="10" id="KW-1185">Reference proteome</keyword>
<keyword evidence="6" id="KW-0131">Cell cycle</keyword>
<evidence type="ECO:0000256" key="5">
    <source>
        <dbReference type="ARBA" id="ARBA00023054"/>
    </source>
</evidence>
<organism evidence="9 10">
    <name type="scientific">Furfurilactobacillus rossiae DSM 15814</name>
    <dbReference type="NCBI Taxonomy" id="1114972"/>
    <lineage>
        <taxon>Bacteria</taxon>
        <taxon>Bacillati</taxon>
        <taxon>Bacillota</taxon>
        <taxon>Bacilli</taxon>
        <taxon>Lactobacillales</taxon>
        <taxon>Lactobacillaceae</taxon>
        <taxon>Furfurilactobacillus</taxon>
    </lineage>
</organism>
<dbReference type="NCBIfam" id="TIGR03544">
    <property type="entry name" value="DivI1A_domain"/>
    <property type="match status" value="1"/>
</dbReference>
<evidence type="ECO:0000256" key="1">
    <source>
        <dbReference type="ARBA" id="ARBA00004496"/>
    </source>
</evidence>
<dbReference type="NCBIfam" id="NF010725">
    <property type="entry name" value="PRK14127.1"/>
    <property type="match status" value="1"/>
</dbReference>
<feature type="region of interest" description="Disordered" evidence="8">
    <location>
        <begin position="112"/>
        <end position="136"/>
    </location>
</feature>
<dbReference type="Pfam" id="PF05103">
    <property type="entry name" value="DivIVA"/>
    <property type="match status" value="1"/>
</dbReference>
<keyword evidence="4" id="KW-0133">Cell shape</keyword>
<dbReference type="GO" id="GO:0051301">
    <property type="term" value="P:cell division"/>
    <property type="evidence" value="ECO:0007669"/>
    <property type="project" value="UniProtKB-KW"/>
</dbReference>
<gene>
    <name evidence="9" type="ORF">FD35_GL000280</name>
</gene>
<dbReference type="PANTHER" id="PTHR35794">
    <property type="entry name" value="CELL DIVISION PROTEIN DIVIVA"/>
    <property type="match status" value="1"/>
</dbReference>
<evidence type="ECO:0008006" key="11">
    <source>
        <dbReference type="Google" id="ProtNLM"/>
    </source>
</evidence>
<dbReference type="GO" id="GO:0005737">
    <property type="term" value="C:cytoplasm"/>
    <property type="evidence" value="ECO:0007669"/>
    <property type="project" value="UniProtKB-SubCell"/>
</dbReference>
<accession>A0A0R1RKH8</accession>
<sequence>MFMQEINFTTQDILQKEFKEKRMGTAYDPTDVDSFLDLVIKDYEMFNREISQLRAENEQLSGKVDDLTRQVNARQSVQSNVETSTSQANNSVTNMDILKRLSNLERHVFGSQLDNGANNQKGQDTFSAGSQSGWND</sequence>
<evidence type="ECO:0000256" key="6">
    <source>
        <dbReference type="ARBA" id="ARBA00023306"/>
    </source>
</evidence>
<dbReference type="GO" id="GO:0008360">
    <property type="term" value="P:regulation of cell shape"/>
    <property type="evidence" value="ECO:0007669"/>
    <property type="project" value="UniProtKB-KW"/>
</dbReference>
<dbReference type="InterPro" id="IPR007793">
    <property type="entry name" value="DivIVA_fam"/>
</dbReference>
<comment type="subcellular location">
    <subcellularLocation>
        <location evidence="1">Cytoplasm</location>
    </subcellularLocation>
</comment>
<keyword evidence="5 7" id="KW-0175">Coiled coil</keyword>
<keyword evidence="2" id="KW-0963">Cytoplasm</keyword>
<reference evidence="9 10" key="1">
    <citation type="journal article" date="2015" name="Genome Announc.">
        <title>Expanding the biotechnology potential of lactobacilli through comparative genomics of 213 strains and associated genera.</title>
        <authorList>
            <person name="Sun Z."/>
            <person name="Harris H.M."/>
            <person name="McCann A."/>
            <person name="Guo C."/>
            <person name="Argimon S."/>
            <person name="Zhang W."/>
            <person name="Yang X."/>
            <person name="Jeffery I.B."/>
            <person name="Cooney J.C."/>
            <person name="Kagawa T.F."/>
            <person name="Liu W."/>
            <person name="Song Y."/>
            <person name="Salvetti E."/>
            <person name="Wrobel A."/>
            <person name="Rasinkangas P."/>
            <person name="Parkhill J."/>
            <person name="Rea M.C."/>
            <person name="O'Sullivan O."/>
            <person name="Ritari J."/>
            <person name="Douillard F.P."/>
            <person name="Paul Ross R."/>
            <person name="Yang R."/>
            <person name="Briner A.E."/>
            <person name="Felis G.E."/>
            <person name="de Vos W.M."/>
            <person name="Barrangou R."/>
            <person name="Klaenhammer T.R."/>
            <person name="Caufield P.W."/>
            <person name="Cui Y."/>
            <person name="Zhang H."/>
            <person name="O'Toole P.W."/>
        </authorList>
    </citation>
    <scope>NUCLEOTIDE SEQUENCE [LARGE SCALE GENOMIC DNA]</scope>
    <source>
        <strain evidence="9 10">DSM 15814</strain>
    </source>
</reference>
<name>A0A0R1RKH8_9LACO</name>
<dbReference type="PIRSF" id="PIRSF029938">
    <property type="entry name" value="UCP029938"/>
    <property type="match status" value="1"/>
</dbReference>